<keyword evidence="4" id="KW-0560">Oxidoreductase</keyword>
<evidence type="ECO:0000256" key="2">
    <source>
        <dbReference type="ARBA" id="ARBA00022723"/>
    </source>
</evidence>
<dbReference type="Proteomes" id="UP000289152">
    <property type="component" value="Unassembled WGS sequence"/>
</dbReference>
<dbReference type="SMART" id="SM00702">
    <property type="entry name" value="P4Hc"/>
    <property type="match status" value="1"/>
</dbReference>
<feature type="region of interest" description="Disordered" evidence="6">
    <location>
        <begin position="46"/>
        <end position="66"/>
    </location>
</feature>
<proteinExistence type="predicted"/>
<reference evidence="8 9" key="1">
    <citation type="submission" date="2016-06" db="EMBL/GenBank/DDBJ databases">
        <title>Evolution of pathogenesis and genome organization in the Tremellales.</title>
        <authorList>
            <person name="Cuomo C."/>
            <person name="Litvintseva A."/>
            <person name="Heitman J."/>
            <person name="Chen Y."/>
            <person name="Sun S."/>
            <person name="Springer D."/>
            <person name="Dromer F."/>
            <person name="Young S."/>
            <person name="Zeng Q."/>
            <person name="Chapman S."/>
            <person name="Gujja S."/>
            <person name="Saif S."/>
            <person name="Birren B."/>
        </authorList>
    </citation>
    <scope>NUCLEOTIDE SEQUENCE [LARGE SCALE GENOMIC DNA]</scope>
    <source>
        <strain evidence="8 9">ATCC 28783</strain>
    </source>
</reference>
<feature type="compositionally biased region" description="Basic and acidic residues" evidence="6">
    <location>
        <begin position="46"/>
        <end position="61"/>
    </location>
</feature>
<feature type="region of interest" description="Disordered" evidence="6">
    <location>
        <begin position="154"/>
        <end position="182"/>
    </location>
</feature>
<sequence length="233" mass="26091">MSFPQLEPKPHLGLSTVLESQIYIVDDILTHDELLGLMEWTKSMEMEGPKKAGKGEAERTSRRSAVHSPEIASKLLNLLSLQIQSLSPATPIQLSPNIRLYHYPPKTYFRPHYDTPQLDPTSRRLSSWTILIYLTTPIGGSTVFHLSDPNVTKQKSAGVRGDKERGRGKIKSTEERKVGTGSEMGRRERLLVEAKAGRVCFHWHGVTRGGCLLHEGEEVLSGDKWVLRTDILG</sequence>
<dbReference type="Gene3D" id="2.60.120.620">
    <property type="entry name" value="q2cbj1_9rhob like domain"/>
    <property type="match status" value="1"/>
</dbReference>
<evidence type="ECO:0000256" key="5">
    <source>
        <dbReference type="ARBA" id="ARBA00023004"/>
    </source>
</evidence>
<dbReference type="GO" id="GO:0031418">
    <property type="term" value="F:L-ascorbic acid binding"/>
    <property type="evidence" value="ECO:0007669"/>
    <property type="project" value="InterPro"/>
</dbReference>
<dbReference type="InterPro" id="IPR045054">
    <property type="entry name" value="P4HA-like"/>
</dbReference>
<evidence type="ECO:0000256" key="3">
    <source>
        <dbReference type="ARBA" id="ARBA00022964"/>
    </source>
</evidence>
<gene>
    <name evidence="8" type="ORF">M231_04211</name>
</gene>
<organism evidence="8 9">
    <name type="scientific">Tremella mesenterica</name>
    <name type="common">Jelly fungus</name>
    <dbReference type="NCBI Taxonomy" id="5217"/>
    <lineage>
        <taxon>Eukaryota</taxon>
        <taxon>Fungi</taxon>
        <taxon>Dikarya</taxon>
        <taxon>Basidiomycota</taxon>
        <taxon>Agaricomycotina</taxon>
        <taxon>Tremellomycetes</taxon>
        <taxon>Tremellales</taxon>
        <taxon>Tremellaceae</taxon>
        <taxon>Tremella</taxon>
    </lineage>
</organism>
<evidence type="ECO:0000259" key="7">
    <source>
        <dbReference type="SMART" id="SM00702"/>
    </source>
</evidence>
<keyword evidence="2" id="KW-0479">Metal-binding</keyword>
<feature type="compositionally biased region" description="Basic and acidic residues" evidence="6">
    <location>
        <begin position="160"/>
        <end position="182"/>
    </location>
</feature>
<evidence type="ECO:0000313" key="9">
    <source>
        <dbReference type="Proteomes" id="UP000289152"/>
    </source>
</evidence>
<dbReference type="GO" id="GO:0005506">
    <property type="term" value="F:iron ion binding"/>
    <property type="evidence" value="ECO:0007669"/>
    <property type="project" value="InterPro"/>
</dbReference>
<accession>A0A4Q1BL45</accession>
<evidence type="ECO:0000313" key="8">
    <source>
        <dbReference type="EMBL" id="RXK38446.1"/>
    </source>
</evidence>
<dbReference type="OrthoDB" id="69177at2759"/>
<keyword evidence="5" id="KW-0408">Iron</keyword>
<dbReference type="PANTHER" id="PTHR10869">
    <property type="entry name" value="PROLYL 4-HYDROXYLASE ALPHA SUBUNIT"/>
    <property type="match status" value="1"/>
</dbReference>
<dbReference type="GO" id="GO:0005783">
    <property type="term" value="C:endoplasmic reticulum"/>
    <property type="evidence" value="ECO:0007669"/>
    <property type="project" value="TreeGrafter"/>
</dbReference>
<evidence type="ECO:0000256" key="6">
    <source>
        <dbReference type="SAM" id="MobiDB-lite"/>
    </source>
</evidence>
<protein>
    <recommendedName>
        <fullName evidence="7">Prolyl 4-hydroxylase alpha subunit domain-containing protein</fullName>
    </recommendedName>
</protein>
<dbReference type="InParanoid" id="A0A4Q1BL45"/>
<feature type="domain" description="Prolyl 4-hydroxylase alpha subunit" evidence="7">
    <location>
        <begin position="20"/>
        <end position="232"/>
    </location>
</feature>
<dbReference type="AlphaFoldDB" id="A0A4Q1BL45"/>
<comment type="caution">
    <text evidence="8">The sequence shown here is derived from an EMBL/GenBank/DDBJ whole genome shotgun (WGS) entry which is preliminary data.</text>
</comment>
<evidence type="ECO:0000256" key="4">
    <source>
        <dbReference type="ARBA" id="ARBA00023002"/>
    </source>
</evidence>
<dbReference type="GO" id="GO:0004656">
    <property type="term" value="F:procollagen-proline 4-dioxygenase activity"/>
    <property type="evidence" value="ECO:0007669"/>
    <property type="project" value="TreeGrafter"/>
</dbReference>
<keyword evidence="9" id="KW-1185">Reference proteome</keyword>
<evidence type="ECO:0000256" key="1">
    <source>
        <dbReference type="ARBA" id="ARBA00001961"/>
    </source>
</evidence>
<dbReference type="PANTHER" id="PTHR10869:SF236">
    <property type="entry name" value="PROLYL 4-HYDROXYLASE ALPHA SUBUNIT DOMAIN-CONTAINING PROTEIN"/>
    <property type="match status" value="1"/>
</dbReference>
<name>A0A4Q1BL45_TREME</name>
<comment type="cofactor">
    <cofactor evidence="1">
        <name>L-ascorbate</name>
        <dbReference type="ChEBI" id="CHEBI:38290"/>
    </cofactor>
</comment>
<dbReference type="VEuPathDB" id="FungiDB:TREMEDRAFT_36016"/>
<dbReference type="InterPro" id="IPR006620">
    <property type="entry name" value="Pro_4_hyd_alph"/>
</dbReference>
<dbReference type="EMBL" id="SDIL01000047">
    <property type="protein sequence ID" value="RXK38446.1"/>
    <property type="molecule type" value="Genomic_DNA"/>
</dbReference>
<keyword evidence="3" id="KW-0223">Dioxygenase</keyword>